<dbReference type="Gene3D" id="3.40.1190.20">
    <property type="match status" value="1"/>
</dbReference>
<proteinExistence type="predicted"/>
<evidence type="ECO:0000256" key="1">
    <source>
        <dbReference type="ARBA" id="ARBA00022679"/>
    </source>
</evidence>
<evidence type="ECO:0000259" key="3">
    <source>
        <dbReference type="Pfam" id="PF00294"/>
    </source>
</evidence>
<dbReference type="OrthoDB" id="7869371at2"/>
<evidence type="ECO:0000313" key="5">
    <source>
        <dbReference type="Proteomes" id="UP000219050"/>
    </source>
</evidence>
<dbReference type="SUPFAM" id="SSF53613">
    <property type="entry name" value="Ribokinase-like"/>
    <property type="match status" value="1"/>
</dbReference>
<dbReference type="GO" id="GO:0016301">
    <property type="term" value="F:kinase activity"/>
    <property type="evidence" value="ECO:0007669"/>
    <property type="project" value="UniProtKB-KW"/>
</dbReference>
<dbReference type="Proteomes" id="UP000219050">
    <property type="component" value="Chromosome"/>
</dbReference>
<dbReference type="EMBL" id="CP021404">
    <property type="protein sequence ID" value="ATI43417.1"/>
    <property type="molecule type" value="Genomic_DNA"/>
</dbReference>
<dbReference type="InterPro" id="IPR011611">
    <property type="entry name" value="PfkB_dom"/>
</dbReference>
<name>A0A291M3I7_9RHOB</name>
<keyword evidence="5" id="KW-1185">Reference proteome</keyword>
<dbReference type="InterPro" id="IPR029056">
    <property type="entry name" value="Ribokinase-like"/>
</dbReference>
<organism evidence="4 5">
    <name type="scientific">Pacificitalea manganoxidans</name>
    <dbReference type="NCBI Taxonomy" id="1411902"/>
    <lineage>
        <taxon>Bacteria</taxon>
        <taxon>Pseudomonadati</taxon>
        <taxon>Pseudomonadota</taxon>
        <taxon>Alphaproteobacteria</taxon>
        <taxon>Rhodobacterales</taxon>
        <taxon>Paracoccaceae</taxon>
        <taxon>Pacificitalea</taxon>
    </lineage>
</organism>
<evidence type="ECO:0000256" key="2">
    <source>
        <dbReference type="ARBA" id="ARBA00022777"/>
    </source>
</evidence>
<accession>A0A291M3I7</accession>
<dbReference type="PANTHER" id="PTHR10584">
    <property type="entry name" value="SUGAR KINASE"/>
    <property type="match status" value="1"/>
</dbReference>
<keyword evidence="2 4" id="KW-0418">Kinase</keyword>
<dbReference type="KEGG" id="cmag:CBW24_10790"/>
<dbReference type="PANTHER" id="PTHR10584:SF166">
    <property type="entry name" value="RIBOKINASE"/>
    <property type="match status" value="1"/>
</dbReference>
<protein>
    <submittedName>
        <fullName evidence="4">Kinase</fullName>
    </submittedName>
</protein>
<gene>
    <name evidence="4" type="ORF">CBW24_10790</name>
</gene>
<reference evidence="4 5" key="1">
    <citation type="submission" date="2017-05" db="EMBL/GenBank/DDBJ databases">
        <title>Comparative genomic and metabolic analysis of manganese-oxidizing mechanisms in Celeribater manganoxidans DY25T: its adaption to the environment of polymetallic nodule.</title>
        <authorList>
            <person name="Wang X."/>
        </authorList>
    </citation>
    <scope>NUCLEOTIDE SEQUENCE [LARGE SCALE GENOMIC DNA]</scope>
    <source>
        <strain evidence="4 5">DY25</strain>
    </source>
</reference>
<keyword evidence="1" id="KW-0808">Transferase</keyword>
<dbReference type="RefSeq" id="WP_097374212.1">
    <property type="nucleotide sequence ID" value="NZ_CP021404.1"/>
</dbReference>
<feature type="domain" description="Carbohydrate kinase PfkB" evidence="3">
    <location>
        <begin position="16"/>
        <end position="303"/>
    </location>
</feature>
<dbReference type="AlphaFoldDB" id="A0A291M3I7"/>
<sequence>MLRQPDLRAATATAPVLCVGAVLWDIVGRTPREMRLGSDQPGRIVRIPGGVALNIAMALRRAGLRAELLGAVGRDFEGDGLIAACAKLGLGTDHLYRSEDLATDTYMAIEGAGDLTAAIADVHSLEQAGDKILRPLADGTLGTADTPFAGVVALDGNLTETLLAEIAQSPLFAQADLRIAPASPGKAERLLPLLDHPRAVLYVNLEEAGLLCQAQFGTARDAAAALAARGAGRILVTDGGGETAEARDGDIICGRPPKVTVTRVTGAGDTFMAAHIAAELAGADRAAALERALAAAAAYVSGETAGA</sequence>
<dbReference type="Pfam" id="PF00294">
    <property type="entry name" value="PfkB"/>
    <property type="match status" value="1"/>
</dbReference>
<evidence type="ECO:0000313" key="4">
    <source>
        <dbReference type="EMBL" id="ATI43417.1"/>
    </source>
</evidence>